<proteinExistence type="predicted"/>
<keyword evidence="4" id="KW-1185">Reference proteome</keyword>
<dbReference type="SUPFAM" id="SSF52091">
    <property type="entry name" value="SpoIIaa-like"/>
    <property type="match status" value="1"/>
</dbReference>
<reference evidence="3 4" key="1">
    <citation type="submission" date="2016-01" db="EMBL/GenBank/DDBJ databases">
        <title>The new phylogeny of the genus Mycobacterium.</title>
        <authorList>
            <person name="Tarcisio F."/>
            <person name="Conor M."/>
            <person name="Antonella G."/>
            <person name="Elisabetta G."/>
            <person name="Giulia F.S."/>
            <person name="Sara T."/>
            <person name="Anna F."/>
            <person name="Clotilde B."/>
            <person name="Roberto B."/>
            <person name="Veronica D.S."/>
            <person name="Fabio R."/>
            <person name="Monica P."/>
            <person name="Olivier J."/>
            <person name="Enrico T."/>
            <person name="Nicola S."/>
        </authorList>
    </citation>
    <scope>NUCLEOTIDE SEQUENCE [LARGE SCALE GENOMIC DNA]</scope>
    <source>
        <strain evidence="3 4">DSM 44339</strain>
    </source>
</reference>
<reference evidence="2" key="3">
    <citation type="submission" date="2020-02" db="EMBL/GenBank/DDBJ databases">
        <authorList>
            <person name="Matsumoto Y."/>
            <person name="Motooka D."/>
            <person name="Nakamura S."/>
        </authorList>
    </citation>
    <scope>NUCLEOTIDE SEQUENCE</scope>
    <source>
        <strain evidence="2">JCM 12405</strain>
    </source>
</reference>
<evidence type="ECO:0000313" key="2">
    <source>
        <dbReference type="EMBL" id="BBZ05952.1"/>
    </source>
</evidence>
<evidence type="ECO:0000313" key="4">
    <source>
        <dbReference type="Proteomes" id="UP000193564"/>
    </source>
</evidence>
<dbReference type="InterPro" id="IPR036513">
    <property type="entry name" value="STAS_dom_sf"/>
</dbReference>
<dbReference type="AlphaFoldDB" id="A0A1X1TEH5"/>
<dbReference type="RefSeq" id="WP_085189345.1">
    <property type="nucleotide sequence ID" value="NZ_AP022605.1"/>
</dbReference>
<dbReference type="PROSITE" id="PS50801">
    <property type="entry name" value="STAS"/>
    <property type="match status" value="1"/>
</dbReference>
<organism evidence="3 4">
    <name type="scientific">Mycolicibacterium doricum</name>
    <dbReference type="NCBI Taxonomy" id="126673"/>
    <lineage>
        <taxon>Bacteria</taxon>
        <taxon>Bacillati</taxon>
        <taxon>Actinomycetota</taxon>
        <taxon>Actinomycetes</taxon>
        <taxon>Mycobacteriales</taxon>
        <taxon>Mycobacteriaceae</taxon>
        <taxon>Mycolicibacterium</taxon>
    </lineage>
</organism>
<reference evidence="2 5" key="2">
    <citation type="journal article" date="2019" name="Emerg. Microbes Infect.">
        <title>Comprehensive subspecies identification of 175 nontuberculous mycobacteria species based on 7547 genomic profiles.</title>
        <authorList>
            <person name="Matsumoto Y."/>
            <person name="Kinjo T."/>
            <person name="Motooka D."/>
            <person name="Nabeya D."/>
            <person name="Jung N."/>
            <person name="Uechi K."/>
            <person name="Horii T."/>
            <person name="Iida T."/>
            <person name="Fujita J."/>
            <person name="Nakamura S."/>
        </authorList>
    </citation>
    <scope>NUCLEOTIDE SEQUENCE [LARGE SCALE GENOMIC DNA]</scope>
    <source>
        <strain evidence="2 5">JCM 12405</strain>
    </source>
</reference>
<gene>
    <name evidence="2" type="primary">rsbV</name>
    <name evidence="3" type="ORF">AWC01_06880</name>
    <name evidence="2" type="ORF">MDOR_01210</name>
</gene>
<protein>
    <submittedName>
        <fullName evidence="3">Anti-anti-sigma factor</fullName>
    </submittedName>
</protein>
<dbReference type="STRING" id="126673.AWC01_06880"/>
<feature type="domain" description="STAS" evidence="1">
    <location>
        <begin position="14"/>
        <end position="69"/>
    </location>
</feature>
<dbReference type="Pfam" id="PF01740">
    <property type="entry name" value="STAS"/>
    <property type="match status" value="1"/>
</dbReference>
<dbReference type="KEGG" id="mdr:MDOR_01210"/>
<dbReference type="Gene3D" id="3.30.750.24">
    <property type="entry name" value="STAS domain"/>
    <property type="match status" value="1"/>
</dbReference>
<dbReference type="InterPro" id="IPR002645">
    <property type="entry name" value="STAS_dom"/>
</dbReference>
<accession>A0A1X1TEH5</accession>
<evidence type="ECO:0000313" key="3">
    <source>
        <dbReference type="EMBL" id="ORV42908.1"/>
    </source>
</evidence>
<sequence>MVTPLTVNADRHADGTPLLVASGEIDLSNVDTFTRALTTVIAAADGVGATVTVDLSAVEYLDSAAIGALSVHADQVPQMRLVANPYLIPVLRISGIDQLATVEAAQFTDG</sequence>
<dbReference type="Proteomes" id="UP000193564">
    <property type="component" value="Unassembled WGS sequence"/>
</dbReference>
<name>A0A1X1TEH5_9MYCO</name>
<dbReference type="Proteomes" id="UP000467201">
    <property type="component" value="Chromosome"/>
</dbReference>
<dbReference type="OrthoDB" id="4628340at2"/>
<evidence type="ECO:0000259" key="1">
    <source>
        <dbReference type="PROSITE" id="PS50801"/>
    </source>
</evidence>
<dbReference type="EMBL" id="AP022605">
    <property type="protein sequence ID" value="BBZ05952.1"/>
    <property type="molecule type" value="Genomic_DNA"/>
</dbReference>
<dbReference type="EMBL" id="LQOS01000020">
    <property type="protein sequence ID" value="ORV42908.1"/>
    <property type="molecule type" value="Genomic_DNA"/>
</dbReference>
<evidence type="ECO:0000313" key="5">
    <source>
        <dbReference type="Proteomes" id="UP000467201"/>
    </source>
</evidence>
<dbReference type="CDD" id="cd07043">
    <property type="entry name" value="STAS_anti-anti-sigma_factors"/>
    <property type="match status" value="1"/>
</dbReference>